<evidence type="ECO:0000313" key="7">
    <source>
        <dbReference type="EMBL" id="ARM82340.1"/>
    </source>
</evidence>
<dbReference type="Pfam" id="PF13977">
    <property type="entry name" value="TetR_C_6"/>
    <property type="match status" value="1"/>
</dbReference>
<feature type="DNA-binding region" description="H-T-H motif" evidence="5">
    <location>
        <begin position="39"/>
        <end position="58"/>
    </location>
</feature>
<keyword evidence="3 5" id="KW-0238">DNA-binding</keyword>
<dbReference type="InterPro" id="IPR039538">
    <property type="entry name" value="BetI_C"/>
</dbReference>
<dbReference type="RefSeq" id="WP_075196421.1">
    <property type="nucleotide sequence ID" value="NZ_CP020931.1"/>
</dbReference>
<keyword evidence="4" id="KW-0804">Transcription</keyword>
<dbReference type="InterPro" id="IPR036271">
    <property type="entry name" value="Tet_transcr_reg_TetR-rel_C_sf"/>
</dbReference>
<evidence type="ECO:0000256" key="3">
    <source>
        <dbReference type="ARBA" id="ARBA00023125"/>
    </source>
</evidence>
<feature type="domain" description="HTH tetR-type" evidence="6">
    <location>
        <begin position="16"/>
        <end position="76"/>
    </location>
</feature>
<dbReference type="Gene3D" id="1.10.357.10">
    <property type="entry name" value="Tetracycline Repressor, domain 2"/>
    <property type="match status" value="1"/>
</dbReference>
<dbReference type="PROSITE" id="PS50977">
    <property type="entry name" value="HTH_TETR_2"/>
    <property type="match status" value="1"/>
</dbReference>
<name>A0A1W6K4N6_9GAMM</name>
<keyword evidence="2" id="KW-0805">Transcription regulation</keyword>
<dbReference type="InterPro" id="IPR023772">
    <property type="entry name" value="DNA-bd_HTH_TetR-type_CS"/>
</dbReference>
<reference evidence="7 8" key="1">
    <citation type="submission" date="2017-04" db="EMBL/GenBank/DDBJ databases">
        <title>Genome Sequence of Marinobacter salarius strain SMR5 Isolated from a culture of the Diatom Skeletonema marinoi.</title>
        <authorList>
            <person name="Topel M."/>
            <person name="Pinder M.I.M."/>
            <person name="Johansson O.N."/>
            <person name="Kourtchenko O."/>
            <person name="Godhe A."/>
            <person name="Clarke A.K."/>
        </authorList>
    </citation>
    <scope>NUCLEOTIDE SEQUENCE [LARGE SCALE GENOMIC DNA]</scope>
    <source>
        <strain evidence="7 8">SMR5</strain>
    </source>
</reference>
<evidence type="ECO:0000256" key="5">
    <source>
        <dbReference type="PROSITE-ProRule" id="PRU00335"/>
    </source>
</evidence>
<dbReference type="PANTHER" id="PTHR47506">
    <property type="entry name" value="TRANSCRIPTIONAL REGULATORY PROTEIN"/>
    <property type="match status" value="1"/>
</dbReference>
<sequence length="207" mass="23029">MTKTGKKLNKNEISRERSMNRLIQAAFELFVIRGYHATSLEAISSKAGLTKGSVYFYFGSKEKLILHMFEVLREDLVDGLVATLRNPVGSHVDRIIRYIHKGADFGAERPNELLFMIQIAIEFARQENVIATAIRELYGDVHAAVEAVVSEAQAVGSMSSDIDARSFASMIVAVHDGMMLEWHLRGAEISGPDLVKNVRRMLLHGIG</sequence>
<proteinExistence type="predicted"/>
<organism evidence="7 8">
    <name type="scientific">Marinobacter salarius</name>
    <dbReference type="NCBI Taxonomy" id="1420917"/>
    <lineage>
        <taxon>Bacteria</taxon>
        <taxon>Pseudomonadati</taxon>
        <taxon>Pseudomonadota</taxon>
        <taxon>Gammaproteobacteria</taxon>
        <taxon>Pseudomonadales</taxon>
        <taxon>Marinobacteraceae</taxon>
        <taxon>Marinobacter</taxon>
    </lineage>
</organism>
<accession>A0A1W6K4N6</accession>
<dbReference type="SUPFAM" id="SSF46689">
    <property type="entry name" value="Homeodomain-like"/>
    <property type="match status" value="1"/>
</dbReference>
<dbReference type="InterPro" id="IPR009057">
    <property type="entry name" value="Homeodomain-like_sf"/>
</dbReference>
<dbReference type="Proteomes" id="UP000193100">
    <property type="component" value="Chromosome"/>
</dbReference>
<keyword evidence="1" id="KW-0678">Repressor</keyword>
<dbReference type="GO" id="GO:0003677">
    <property type="term" value="F:DNA binding"/>
    <property type="evidence" value="ECO:0007669"/>
    <property type="project" value="UniProtKB-UniRule"/>
</dbReference>
<gene>
    <name evidence="7" type="primary">mtrR</name>
    <name evidence="7" type="ORF">MARSALSMR5_00237</name>
</gene>
<dbReference type="SUPFAM" id="SSF48498">
    <property type="entry name" value="Tetracyclin repressor-like, C-terminal domain"/>
    <property type="match status" value="1"/>
</dbReference>
<protein>
    <submittedName>
        <fullName evidence="7">HTH-type transcriptional regulator MtrR</fullName>
    </submittedName>
</protein>
<dbReference type="Pfam" id="PF00440">
    <property type="entry name" value="TetR_N"/>
    <property type="match status" value="1"/>
</dbReference>
<evidence type="ECO:0000256" key="4">
    <source>
        <dbReference type="ARBA" id="ARBA00023163"/>
    </source>
</evidence>
<dbReference type="AlphaFoldDB" id="A0A1W6K4N6"/>
<dbReference type="InterPro" id="IPR001647">
    <property type="entry name" value="HTH_TetR"/>
</dbReference>
<evidence type="ECO:0000313" key="8">
    <source>
        <dbReference type="Proteomes" id="UP000193100"/>
    </source>
</evidence>
<dbReference type="PROSITE" id="PS01081">
    <property type="entry name" value="HTH_TETR_1"/>
    <property type="match status" value="1"/>
</dbReference>
<dbReference type="PRINTS" id="PR00455">
    <property type="entry name" value="HTHTETR"/>
</dbReference>
<dbReference type="EMBL" id="CP020931">
    <property type="protein sequence ID" value="ARM82340.1"/>
    <property type="molecule type" value="Genomic_DNA"/>
</dbReference>
<evidence type="ECO:0000256" key="1">
    <source>
        <dbReference type="ARBA" id="ARBA00022491"/>
    </source>
</evidence>
<dbReference type="PANTHER" id="PTHR47506:SF1">
    <property type="entry name" value="HTH-TYPE TRANSCRIPTIONAL REGULATOR YJDC"/>
    <property type="match status" value="1"/>
</dbReference>
<evidence type="ECO:0000259" key="6">
    <source>
        <dbReference type="PROSITE" id="PS50977"/>
    </source>
</evidence>
<dbReference type="GeneID" id="77254248"/>
<evidence type="ECO:0000256" key="2">
    <source>
        <dbReference type="ARBA" id="ARBA00023015"/>
    </source>
</evidence>